<comment type="caution">
    <text evidence="3">The sequence shown here is derived from an EMBL/GenBank/DDBJ whole genome shotgun (WGS) entry which is preliminary data.</text>
</comment>
<proteinExistence type="predicted"/>
<name>X0YL44_9ZZZZ</name>
<feature type="region of interest" description="Disordered" evidence="1">
    <location>
        <begin position="1"/>
        <end position="36"/>
    </location>
</feature>
<keyword evidence="2" id="KW-1133">Transmembrane helix</keyword>
<feature type="compositionally biased region" description="Low complexity" evidence="1">
    <location>
        <begin position="13"/>
        <end position="34"/>
    </location>
</feature>
<keyword evidence="2" id="KW-0472">Membrane</keyword>
<protein>
    <submittedName>
        <fullName evidence="3">Uncharacterized protein</fullName>
    </submittedName>
</protein>
<feature type="transmembrane region" description="Helical" evidence="2">
    <location>
        <begin position="59"/>
        <end position="79"/>
    </location>
</feature>
<sequence>MTDTKGTAGGRAGRLPARTTPRTTAQANRQAATADDGQAPAEIFDVWSRTGSKYRTRSVVLLVVNVLLFAALGCFAFWLRTGVAFAPGIPDYWPTFAEIFNPSRDTEVTLGRVATFPISVEEVPMQI</sequence>
<keyword evidence="2" id="KW-0812">Transmembrane</keyword>
<gene>
    <name evidence="3" type="ORF">S01H1_82128</name>
</gene>
<dbReference type="AlphaFoldDB" id="X0YL44"/>
<evidence type="ECO:0000256" key="1">
    <source>
        <dbReference type="SAM" id="MobiDB-lite"/>
    </source>
</evidence>
<evidence type="ECO:0000313" key="3">
    <source>
        <dbReference type="EMBL" id="GAG47742.1"/>
    </source>
</evidence>
<evidence type="ECO:0000256" key="2">
    <source>
        <dbReference type="SAM" id="Phobius"/>
    </source>
</evidence>
<dbReference type="EMBL" id="BARS01055653">
    <property type="protein sequence ID" value="GAG47742.1"/>
    <property type="molecule type" value="Genomic_DNA"/>
</dbReference>
<reference evidence="3" key="1">
    <citation type="journal article" date="2014" name="Front. Microbiol.">
        <title>High frequency of phylogenetically diverse reductive dehalogenase-homologous genes in deep subseafloor sedimentary metagenomes.</title>
        <authorList>
            <person name="Kawai M."/>
            <person name="Futagami T."/>
            <person name="Toyoda A."/>
            <person name="Takaki Y."/>
            <person name="Nishi S."/>
            <person name="Hori S."/>
            <person name="Arai W."/>
            <person name="Tsubouchi T."/>
            <person name="Morono Y."/>
            <person name="Uchiyama I."/>
            <person name="Ito T."/>
            <person name="Fujiyama A."/>
            <person name="Inagaki F."/>
            <person name="Takami H."/>
        </authorList>
    </citation>
    <scope>NUCLEOTIDE SEQUENCE</scope>
    <source>
        <strain evidence="3">Expedition CK06-06</strain>
    </source>
</reference>
<organism evidence="3">
    <name type="scientific">marine sediment metagenome</name>
    <dbReference type="NCBI Taxonomy" id="412755"/>
    <lineage>
        <taxon>unclassified sequences</taxon>
        <taxon>metagenomes</taxon>
        <taxon>ecological metagenomes</taxon>
    </lineage>
</organism>
<feature type="non-terminal residue" evidence="3">
    <location>
        <position position="127"/>
    </location>
</feature>
<accession>X0YL44</accession>